<dbReference type="SUPFAM" id="SSF102405">
    <property type="entry name" value="MCP/YpsA-like"/>
    <property type="match status" value="1"/>
</dbReference>
<comment type="catalytic activity">
    <reaction evidence="4">
        <text>N(6)-(dimethylallyl)adenosine 5'-phosphate + H2O = N(6)-dimethylallyladenine + D-ribose 5-phosphate</text>
        <dbReference type="Rhea" id="RHEA:48560"/>
        <dbReference type="ChEBI" id="CHEBI:15377"/>
        <dbReference type="ChEBI" id="CHEBI:17660"/>
        <dbReference type="ChEBI" id="CHEBI:57526"/>
        <dbReference type="ChEBI" id="CHEBI:78346"/>
        <dbReference type="EC" id="3.2.2.n1"/>
    </reaction>
</comment>
<comment type="caution">
    <text evidence="6">The sequence shown here is derived from an EMBL/GenBank/DDBJ whole genome shotgun (WGS) entry which is preliminary data.</text>
</comment>
<reference evidence="6 7" key="1">
    <citation type="journal article" date="2020" name="Mol. Biol. Evol.">
        <title>Distinct Expression and Methylation Patterns for Genes with Different Fates following a Single Whole-Genome Duplication in Flowering Plants.</title>
        <authorList>
            <person name="Shi T."/>
            <person name="Rahmani R.S."/>
            <person name="Gugger P.F."/>
            <person name="Wang M."/>
            <person name="Li H."/>
            <person name="Zhang Y."/>
            <person name="Li Z."/>
            <person name="Wang Q."/>
            <person name="Van de Peer Y."/>
            <person name="Marchal K."/>
            <person name="Chen J."/>
        </authorList>
    </citation>
    <scope>NUCLEOTIDE SEQUENCE [LARGE SCALE GENOMIC DNA]</scope>
    <source>
        <tissue evidence="6">Leaf</tissue>
    </source>
</reference>
<comment type="similarity">
    <text evidence="1">Belongs to the LOG family.</text>
</comment>
<evidence type="ECO:0000313" key="7">
    <source>
        <dbReference type="Proteomes" id="UP000607653"/>
    </source>
</evidence>
<dbReference type="AlphaFoldDB" id="A0A822YB02"/>
<dbReference type="EC" id="3.2.2.n1" evidence="2"/>
<comment type="catalytic activity">
    <reaction evidence="5">
        <text>9-ribosyl-trans-zeatin 5'-phosphate + H2O = trans-zeatin + D-ribose 5-phosphate</text>
        <dbReference type="Rhea" id="RHEA:48564"/>
        <dbReference type="ChEBI" id="CHEBI:15377"/>
        <dbReference type="ChEBI" id="CHEBI:16522"/>
        <dbReference type="ChEBI" id="CHEBI:78346"/>
        <dbReference type="ChEBI" id="CHEBI:87947"/>
        <dbReference type="EC" id="3.2.2.n1"/>
    </reaction>
</comment>
<dbReference type="GO" id="GO:0009691">
    <property type="term" value="P:cytokinin biosynthetic process"/>
    <property type="evidence" value="ECO:0007669"/>
    <property type="project" value="UniProtKB-KW"/>
</dbReference>
<dbReference type="Pfam" id="PF03641">
    <property type="entry name" value="Lysine_decarbox"/>
    <property type="match status" value="1"/>
</dbReference>
<dbReference type="InterPro" id="IPR031100">
    <property type="entry name" value="LOG_fam"/>
</dbReference>
<dbReference type="PANTHER" id="PTHR31223">
    <property type="entry name" value="LOG FAMILY PROTEIN YJL055W"/>
    <property type="match status" value="1"/>
</dbReference>
<dbReference type="PANTHER" id="PTHR31223:SF56">
    <property type="entry name" value="CYTOKININ RIBOSIDE 5'-MONOPHOSPHATE PHOSPHORIBOHYDROLASE"/>
    <property type="match status" value="1"/>
</dbReference>
<evidence type="ECO:0000256" key="2">
    <source>
        <dbReference type="ARBA" id="ARBA00012205"/>
    </source>
</evidence>
<evidence type="ECO:0000256" key="1">
    <source>
        <dbReference type="ARBA" id="ARBA00006763"/>
    </source>
</evidence>
<dbReference type="Proteomes" id="UP000607653">
    <property type="component" value="Unassembled WGS sequence"/>
</dbReference>
<proteinExistence type="inferred from homology"/>
<dbReference type="Gene3D" id="3.40.50.450">
    <property type="match status" value="1"/>
</dbReference>
<keyword evidence="7" id="KW-1185">Reference proteome</keyword>
<evidence type="ECO:0000256" key="3">
    <source>
        <dbReference type="ARBA" id="ARBA00022712"/>
    </source>
</evidence>
<keyword evidence="3" id="KW-0203">Cytokinin biosynthesis</keyword>
<evidence type="ECO:0000256" key="5">
    <source>
        <dbReference type="ARBA" id="ARBA00049153"/>
    </source>
</evidence>
<organism evidence="6 7">
    <name type="scientific">Nelumbo nucifera</name>
    <name type="common">Sacred lotus</name>
    <dbReference type="NCBI Taxonomy" id="4432"/>
    <lineage>
        <taxon>Eukaryota</taxon>
        <taxon>Viridiplantae</taxon>
        <taxon>Streptophyta</taxon>
        <taxon>Embryophyta</taxon>
        <taxon>Tracheophyta</taxon>
        <taxon>Spermatophyta</taxon>
        <taxon>Magnoliopsida</taxon>
        <taxon>Proteales</taxon>
        <taxon>Nelumbonaceae</taxon>
        <taxon>Nelumbo</taxon>
    </lineage>
</organism>
<sequence length="51" mass="6062">MHERKAEMAHRADAFIVLPGGYGTMEELLEMITWSQLRIHEKPLPRSHHYF</sequence>
<gene>
    <name evidence="6" type="ORF">HUJ06_030771</name>
</gene>
<accession>A0A822YB02</accession>
<protein>
    <recommendedName>
        <fullName evidence="2">cytokinin riboside 5'-monophosphate phosphoribohydrolase</fullName>
        <ecNumber evidence="2">3.2.2.n1</ecNumber>
    </recommendedName>
</protein>
<dbReference type="EMBL" id="DUZY01000002">
    <property type="protein sequence ID" value="DAD29303.1"/>
    <property type="molecule type" value="Genomic_DNA"/>
</dbReference>
<name>A0A822YB02_NELNU</name>
<evidence type="ECO:0000256" key="4">
    <source>
        <dbReference type="ARBA" id="ARBA00047718"/>
    </source>
</evidence>
<evidence type="ECO:0000313" key="6">
    <source>
        <dbReference type="EMBL" id="DAD29303.1"/>
    </source>
</evidence>